<name>A0A5C8F8T1_9SPIR</name>
<accession>A0A5C8F8T1</accession>
<evidence type="ECO:0000313" key="2">
    <source>
        <dbReference type="EMBL" id="TXJ45531.1"/>
    </source>
</evidence>
<evidence type="ECO:0000256" key="1">
    <source>
        <dbReference type="SAM" id="Phobius"/>
    </source>
</evidence>
<proteinExistence type="predicted"/>
<dbReference type="Proteomes" id="UP000324574">
    <property type="component" value="Unassembled WGS sequence"/>
</dbReference>
<keyword evidence="1" id="KW-0472">Membrane</keyword>
<organism evidence="2 3">
    <name type="scientific">Brachyspira aalborgi</name>
    <dbReference type="NCBI Taxonomy" id="29522"/>
    <lineage>
        <taxon>Bacteria</taxon>
        <taxon>Pseudomonadati</taxon>
        <taxon>Spirochaetota</taxon>
        <taxon>Spirochaetia</taxon>
        <taxon>Brachyspirales</taxon>
        <taxon>Brachyspiraceae</taxon>
        <taxon>Brachyspira</taxon>
    </lineage>
</organism>
<dbReference type="EMBL" id="SAYG01000006">
    <property type="protein sequence ID" value="TXJ45531.1"/>
    <property type="molecule type" value="Genomic_DNA"/>
</dbReference>
<dbReference type="AlphaFoldDB" id="A0A5C8F8T1"/>
<keyword evidence="1" id="KW-0812">Transmembrane</keyword>
<gene>
    <name evidence="2" type="ORF">EPJ70_03835</name>
</gene>
<protein>
    <submittedName>
        <fullName evidence="2">Uncharacterized protein</fullName>
    </submittedName>
</protein>
<sequence length="113" mass="13613">MNRFNLNNIEQIITLYLIFNFIIAICLLYLILSVIFRIVFKKNNNSKKPNNNKKRKKDIIELFWKEDKKSKSKTIIKRIFLFALILITSIYLFNSICFIINNIEVIKRVLRIE</sequence>
<keyword evidence="1" id="KW-1133">Transmembrane helix</keyword>
<dbReference type="RefSeq" id="WP_147526163.1">
    <property type="nucleotide sequence ID" value="NZ_SAYG01000006.1"/>
</dbReference>
<feature type="transmembrane region" description="Helical" evidence="1">
    <location>
        <begin position="12"/>
        <end position="40"/>
    </location>
</feature>
<comment type="caution">
    <text evidence="2">The sequence shown here is derived from an EMBL/GenBank/DDBJ whole genome shotgun (WGS) entry which is preliminary data.</text>
</comment>
<feature type="transmembrane region" description="Helical" evidence="1">
    <location>
        <begin position="79"/>
        <end position="101"/>
    </location>
</feature>
<reference evidence="2 3" key="1">
    <citation type="journal article" date="1992" name="Lakartidningen">
        <title>[Penicillin V and not amoxicillin is the first choice preparation in acute otitis].</title>
        <authorList>
            <person name="Kamme C."/>
            <person name="Lundgren K."/>
            <person name="Prellner K."/>
        </authorList>
    </citation>
    <scope>NUCLEOTIDE SEQUENCE [LARGE SCALE GENOMIC DNA]</scope>
    <source>
        <strain evidence="2 3">PC3714II</strain>
    </source>
</reference>
<evidence type="ECO:0000313" key="3">
    <source>
        <dbReference type="Proteomes" id="UP000324574"/>
    </source>
</evidence>